<dbReference type="Proteomes" id="UP000193827">
    <property type="component" value="Unassembled WGS sequence"/>
</dbReference>
<proteinExistence type="predicted"/>
<evidence type="ECO:0000259" key="1">
    <source>
        <dbReference type="Pfam" id="PF20352"/>
    </source>
</evidence>
<name>A0A1Y5TL77_9RHOB</name>
<protein>
    <recommendedName>
        <fullName evidence="1">DUF6647 domain-containing protein</fullName>
    </recommendedName>
</protein>
<organism evidence="2 3">
    <name type="scientific">Roseovarius litorisediminis</name>
    <dbReference type="NCBI Taxonomy" id="1312363"/>
    <lineage>
        <taxon>Bacteria</taxon>
        <taxon>Pseudomonadati</taxon>
        <taxon>Pseudomonadota</taxon>
        <taxon>Alphaproteobacteria</taxon>
        <taxon>Rhodobacterales</taxon>
        <taxon>Roseobacteraceae</taxon>
        <taxon>Roseovarius</taxon>
    </lineage>
</organism>
<sequence length="216" mass="24142">MAVLHKPLKPPLNCAIFSAPASTGGFHTPPLPPSYPLTQLVKRMLRTLAILICLMLYLPVPAGAQPPGDCADPAVPSAELIQELTRWIGAQTGYDITRTLADPPRVSFCDTGQTIIYEDQTLIVDPGLRAAYDLSDRHIYLVLPWDAANPKDVSALLHELIHDVQLINRDWPCVGAPEWQAYKLQETWLAERGIDPGFDWLHIYMYSRCPRDIHPD</sequence>
<accession>A0A1Y5TL77</accession>
<evidence type="ECO:0000313" key="3">
    <source>
        <dbReference type="Proteomes" id="UP000193827"/>
    </source>
</evidence>
<evidence type="ECO:0000313" key="2">
    <source>
        <dbReference type="EMBL" id="SLN64725.1"/>
    </source>
</evidence>
<gene>
    <name evidence="2" type="ORF">PEL8287_03577</name>
</gene>
<dbReference type="EMBL" id="FWFL01000011">
    <property type="protein sequence ID" value="SLN64725.1"/>
    <property type="molecule type" value="Genomic_DNA"/>
</dbReference>
<keyword evidence="3" id="KW-1185">Reference proteome</keyword>
<dbReference type="Pfam" id="PF20352">
    <property type="entry name" value="DUF6647"/>
    <property type="match status" value="1"/>
</dbReference>
<reference evidence="2 3" key="1">
    <citation type="submission" date="2017-03" db="EMBL/GenBank/DDBJ databases">
        <authorList>
            <person name="Afonso C.L."/>
            <person name="Miller P.J."/>
            <person name="Scott M.A."/>
            <person name="Spackman E."/>
            <person name="Goraichik I."/>
            <person name="Dimitrov K.M."/>
            <person name="Suarez D.L."/>
            <person name="Swayne D.E."/>
        </authorList>
    </citation>
    <scope>NUCLEOTIDE SEQUENCE [LARGE SCALE GENOMIC DNA]</scope>
    <source>
        <strain evidence="2 3">CECT 8287</strain>
    </source>
</reference>
<feature type="domain" description="DUF6647" evidence="1">
    <location>
        <begin position="74"/>
        <end position="216"/>
    </location>
</feature>
<dbReference type="InterPro" id="IPR046589">
    <property type="entry name" value="DUF6647"/>
</dbReference>
<dbReference type="AlphaFoldDB" id="A0A1Y5TL77"/>